<evidence type="ECO:0000256" key="2">
    <source>
        <dbReference type="SAM" id="SignalP"/>
    </source>
</evidence>
<dbReference type="InterPro" id="IPR009936">
    <property type="entry name" value="DUF1468"/>
</dbReference>
<keyword evidence="1" id="KW-0812">Transmembrane</keyword>
<keyword evidence="1" id="KW-1133">Transmembrane helix</keyword>
<dbReference type="EMBL" id="JBHTCJ010000001">
    <property type="protein sequence ID" value="MFC7340353.1"/>
    <property type="molecule type" value="Genomic_DNA"/>
</dbReference>
<feature type="signal peptide" evidence="2">
    <location>
        <begin position="1"/>
        <end position="22"/>
    </location>
</feature>
<keyword evidence="1" id="KW-0472">Membrane</keyword>
<keyword evidence="2" id="KW-0732">Signal</keyword>
<reference evidence="5" key="1">
    <citation type="journal article" date="2019" name="Int. J. Syst. Evol. Microbiol.">
        <title>The Global Catalogue of Microorganisms (GCM) 10K type strain sequencing project: providing services to taxonomists for standard genome sequencing and annotation.</title>
        <authorList>
            <consortium name="The Broad Institute Genomics Platform"/>
            <consortium name="The Broad Institute Genome Sequencing Center for Infectious Disease"/>
            <person name="Wu L."/>
            <person name="Ma J."/>
        </authorList>
    </citation>
    <scope>NUCLEOTIDE SEQUENCE [LARGE SCALE GENOMIC DNA]</scope>
    <source>
        <strain evidence="5">WLHS5</strain>
    </source>
</reference>
<feature type="domain" description="DUF1468" evidence="3">
    <location>
        <begin position="12"/>
        <end position="160"/>
    </location>
</feature>
<sequence length="166" mass="16784">MSPARAQVVCFAVLTVLGLAFAATAPGYGVLAEQGRIGPGFLPLVGGLALAGFSAALLVAQLRDRPPADDDGAADDGAGVDDFGRSRAQRARILRRVLVLLPAAVLAVPLLGMVVSFAALVLVISVWLEGRRLAESLLLSAAAGAAIHAVFAVALQVPLPTGLLGS</sequence>
<dbReference type="Pfam" id="PF07331">
    <property type="entry name" value="TctB"/>
    <property type="match status" value="1"/>
</dbReference>
<evidence type="ECO:0000313" key="4">
    <source>
        <dbReference type="EMBL" id="MFC7340353.1"/>
    </source>
</evidence>
<organism evidence="4 5">
    <name type="scientific">Saccharopolyspora griseoalba</name>
    <dbReference type="NCBI Taxonomy" id="1431848"/>
    <lineage>
        <taxon>Bacteria</taxon>
        <taxon>Bacillati</taxon>
        <taxon>Actinomycetota</taxon>
        <taxon>Actinomycetes</taxon>
        <taxon>Pseudonocardiales</taxon>
        <taxon>Pseudonocardiaceae</taxon>
        <taxon>Saccharopolyspora</taxon>
    </lineage>
</organism>
<dbReference type="Proteomes" id="UP001596504">
    <property type="component" value="Unassembled WGS sequence"/>
</dbReference>
<keyword evidence="5" id="KW-1185">Reference proteome</keyword>
<evidence type="ECO:0000259" key="3">
    <source>
        <dbReference type="Pfam" id="PF07331"/>
    </source>
</evidence>
<feature type="transmembrane region" description="Helical" evidence="1">
    <location>
        <begin position="97"/>
        <end position="125"/>
    </location>
</feature>
<proteinExistence type="predicted"/>
<gene>
    <name evidence="4" type="ORF">ACFQRI_02935</name>
</gene>
<comment type="caution">
    <text evidence="4">The sequence shown here is derived from an EMBL/GenBank/DDBJ whole genome shotgun (WGS) entry which is preliminary data.</text>
</comment>
<name>A0ABW2LCZ7_9PSEU</name>
<feature type="chain" id="PRO_5045654056" evidence="2">
    <location>
        <begin position="23"/>
        <end position="166"/>
    </location>
</feature>
<evidence type="ECO:0000313" key="5">
    <source>
        <dbReference type="Proteomes" id="UP001596504"/>
    </source>
</evidence>
<feature type="transmembrane region" description="Helical" evidence="1">
    <location>
        <begin position="137"/>
        <end position="159"/>
    </location>
</feature>
<dbReference type="RefSeq" id="WP_380664085.1">
    <property type="nucleotide sequence ID" value="NZ_JBHTCJ010000001.1"/>
</dbReference>
<accession>A0ABW2LCZ7</accession>
<feature type="transmembrane region" description="Helical" evidence="1">
    <location>
        <begin position="41"/>
        <end position="60"/>
    </location>
</feature>
<protein>
    <submittedName>
        <fullName evidence="4">Tripartite tricarboxylate transporter TctB family protein</fullName>
    </submittedName>
</protein>
<evidence type="ECO:0000256" key="1">
    <source>
        <dbReference type="SAM" id="Phobius"/>
    </source>
</evidence>